<accession>A0A0E4H0D7</accession>
<sequence length="110" mass="11919">MRDFRRGLGSVVSAMISTVSMQYDTLDDYEFSRFSATIDDLLFACMTGRGGAPDTLGSVEQAVREHVARYASNPDLASTGVAHSLGWSVRKKLAGKVGLHYWAACIKSGQ</sequence>
<protein>
    <submittedName>
        <fullName evidence="1">Uncharacterized protein</fullName>
    </submittedName>
</protein>
<dbReference type="STRING" id="141349.BN1232_04907"/>
<gene>
    <name evidence="1" type="ORF">BN1232_04907</name>
</gene>
<dbReference type="EMBL" id="CTEE01000001">
    <property type="protein sequence ID" value="CQD20386.1"/>
    <property type="molecule type" value="Genomic_DNA"/>
</dbReference>
<name>A0A0E4H0D7_MYCLN</name>
<evidence type="ECO:0000313" key="1">
    <source>
        <dbReference type="EMBL" id="CQD20386.1"/>
    </source>
</evidence>
<evidence type="ECO:0000313" key="2">
    <source>
        <dbReference type="Proteomes" id="UP000199251"/>
    </source>
</evidence>
<organism evidence="1 2">
    <name type="scientific">Mycobacterium lentiflavum</name>
    <dbReference type="NCBI Taxonomy" id="141349"/>
    <lineage>
        <taxon>Bacteria</taxon>
        <taxon>Bacillati</taxon>
        <taxon>Actinomycetota</taxon>
        <taxon>Actinomycetes</taxon>
        <taxon>Mycobacteriales</taxon>
        <taxon>Mycobacteriaceae</taxon>
        <taxon>Mycobacterium</taxon>
        <taxon>Mycobacterium simiae complex</taxon>
    </lineage>
</organism>
<dbReference type="Proteomes" id="UP000199251">
    <property type="component" value="Unassembled WGS sequence"/>
</dbReference>
<dbReference type="AlphaFoldDB" id="A0A0E4H0D7"/>
<dbReference type="OrthoDB" id="9799345at2"/>
<proteinExistence type="predicted"/>
<reference evidence="1 2" key="1">
    <citation type="submission" date="2015-03" db="EMBL/GenBank/DDBJ databases">
        <authorList>
            <person name="Urmite Genomes"/>
        </authorList>
    </citation>
    <scope>NUCLEOTIDE SEQUENCE [LARGE SCALE GENOMIC DNA]</scope>
    <source>
        <strain evidence="1 2">CSUR P1491</strain>
    </source>
</reference>
<dbReference type="RefSeq" id="WP_139043336.1">
    <property type="nucleotide sequence ID" value="NZ_CTEE01000001.1"/>
</dbReference>